<feature type="transmembrane region" description="Helical" evidence="1">
    <location>
        <begin position="204"/>
        <end position="225"/>
    </location>
</feature>
<dbReference type="EMBL" id="JAUKPO010000008">
    <property type="protein sequence ID" value="MDO1447759.1"/>
    <property type="molecule type" value="Genomic_DNA"/>
</dbReference>
<keyword evidence="1" id="KW-0472">Membrane</keyword>
<comment type="caution">
    <text evidence="2">The sequence shown here is derived from an EMBL/GenBank/DDBJ whole genome shotgun (WGS) entry which is preliminary data.</text>
</comment>
<dbReference type="InterPro" id="IPR034804">
    <property type="entry name" value="SQR/QFR_C/D"/>
</dbReference>
<dbReference type="NCBIfam" id="TIGR02046">
    <property type="entry name" value="sdhC_b558_fam"/>
    <property type="match status" value="1"/>
</dbReference>
<evidence type="ECO:0000256" key="1">
    <source>
        <dbReference type="SAM" id="Phobius"/>
    </source>
</evidence>
<proteinExistence type="predicted"/>
<keyword evidence="1" id="KW-0812">Transmembrane</keyword>
<dbReference type="CDD" id="cd03498">
    <property type="entry name" value="SQR_TypeB_2_TM"/>
    <property type="match status" value="1"/>
</dbReference>
<protein>
    <submittedName>
        <fullName evidence="2">Succinate dehydrogenase cytochrome b subunit</fullName>
    </submittedName>
</protein>
<evidence type="ECO:0000313" key="3">
    <source>
        <dbReference type="Proteomes" id="UP001168528"/>
    </source>
</evidence>
<keyword evidence="3" id="KW-1185">Reference proteome</keyword>
<feature type="transmembrane region" description="Helical" evidence="1">
    <location>
        <begin position="162"/>
        <end position="183"/>
    </location>
</feature>
<feature type="transmembrane region" description="Helical" evidence="1">
    <location>
        <begin position="16"/>
        <end position="40"/>
    </location>
</feature>
<keyword evidence="1" id="KW-1133">Transmembrane helix</keyword>
<accession>A0ABT8R8S4</accession>
<gene>
    <name evidence="2" type="ORF">Q0590_15920</name>
</gene>
<dbReference type="Proteomes" id="UP001168528">
    <property type="component" value="Unassembled WGS sequence"/>
</dbReference>
<dbReference type="SUPFAM" id="SSF81343">
    <property type="entry name" value="Fumarate reductase respiratory complex transmembrane subunits"/>
    <property type="match status" value="1"/>
</dbReference>
<dbReference type="InterPro" id="IPR011138">
    <property type="entry name" value="Cytochrome_b-558"/>
</dbReference>
<feature type="transmembrane region" description="Helical" evidence="1">
    <location>
        <begin position="112"/>
        <end position="132"/>
    </location>
</feature>
<sequence length="227" mass="25937">MSWITQTLTSTIGRKLVMALTGLFLVSFLFVHLSGNFLIFRADGGRAFNEYSQFMSSAGIVRVLEIIMVLGFAIHIYTSFVLTRRNQKARPQGYAFSQPSANSSWFSRNMGLSGSLVLIFLLLHLRTFWYTYKFGDIPTVTYEGTEYKDMAYLVKTVFQQEWWLSIFYVIIMVLLSFHLMHGFGSAFQTLGIRHKKYTPLIEKIGIAIAILVPAGFAAFPIYFLLTR</sequence>
<dbReference type="RefSeq" id="WP_302038563.1">
    <property type="nucleotide sequence ID" value="NZ_JAUKPO010000008.1"/>
</dbReference>
<name>A0ABT8R8S4_9BACT</name>
<organism evidence="2 3">
    <name type="scientific">Rhodocytophaga aerolata</name>
    <dbReference type="NCBI Taxonomy" id="455078"/>
    <lineage>
        <taxon>Bacteria</taxon>
        <taxon>Pseudomonadati</taxon>
        <taxon>Bacteroidota</taxon>
        <taxon>Cytophagia</taxon>
        <taxon>Cytophagales</taxon>
        <taxon>Rhodocytophagaceae</taxon>
        <taxon>Rhodocytophaga</taxon>
    </lineage>
</organism>
<evidence type="ECO:0000313" key="2">
    <source>
        <dbReference type="EMBL" id="MDO1447759.1"/>
    </source>
</evidence>
<dbReference type="Gene3D" id="1.20.1300.10">
    <property type="entry name" value="Fumarate reductase/succinate dehydrogenase, transmembrane subunit"/>
    <property type="match status" value="1"/>
</dbReference>
<feature type="transmembrane region" description="Helical" evidence="1">
    <location>
        <begin position="60"/>
        <end position="82"/>
    </location>
</feature>
<reference evidence="2" key="1">
    <citation type="submission" date="2023-07" db="EMBL/GenBank/DDBJ databases">
        <title>The genome sequence of Rhodocytophaga aerolata KACC 12507.</title>
        <authorList>
            <person name="Zhang X."/>
        </authorList>
    </citation>
    <scope>NUCLEOTIDE SEQUENCE</scope>
    <source>
        <strain evidence="2">KACC 12507</strain>
    </source>
</reference>